<dbReference type="GO" id="GO:0016787">
    <property type="term" value="F:hydrolase activity"/>
    <property type="evidence" value="ECO:0007669"/>
    <property type="project" value="UniProtKB-KW"/>
</dbReference>
<protein>
    <submittedName>
        <fullName evidence="3">Alpha/beta fold hydrolase</fullName>
    </submittedName>
</protein>
<evidence type="ECO:0000313" key="3">
    <source>
        <dbReference type="EMBL" id="MFD1989217.1"/>
    </source>
</evidence>
<keyword evidence="1" id="KW-1133">Transmembrane helix</keyword>
<dbReference type="Gene3D" id="3.40.50.1820">
    <property type="entry name" value="alpha/beta hydrolase"/>
    <property type="match status" value="1"/>
</dbReference>
<evidence type="ECO:0000259" key="2">
    <source>
        <dbReference type="Pfam" id="PF12695"/>
    </source>
</evidence>
<dbReference type="InterPro" id="IPR029058">
    <property type="entry name" value="AB_hydrolase_fold"/>
</dbReference>
<name>A0ABW4USP6_9BACL</name>
<dbReference type="InterPro" id="IPR029059">
    <property type="entry name" value="AB_hydrolase_5"/>
</dbReference>
<keyword evidence="4" id="KW-1185">Reference proteome</keyword>
<organism evidence="3 4">
    <name type="scientific">Paenibacillus nicotianae</name>
    <dbReference type="NCBI Taxonomy" id="1526551"/>
    <lineage>
        <taxon>Bacteria</taxon>
        <taxon>Bacillati</taxon>
        <taxon>Bacillota</taxon>
        <taxon>Bacilli</taxon>
        <taxon>Bacillales</taxon>
        <taxon>Paenibacillaceae</taxon>
        <taxon>Paenibacillus</taxon>
    </lineage>
</organism>
<dbReference type="RefSeq" id="WP_204823002.1">
    <property type="nucleotide sequence ID" value="NZ_JBHUGF010000010.1"/>
</dbReference>
<dbReference type="Proteomes" id="UP001597403">
    <property type="component" value="Unassembled WGS sequence"/>
</dbReference>
<proteinExistence type="predicted"/>
<feature type="domain" description="Alpha/beta hydrolase fold-5" evidence="2">
    <location>
        <begin position="87"/>
        <end position="250"/>
    </location>
</feature>
<sequence>MFRKNRNQFGSYGSTRKRSRAGKIGKILLVILIVLILAAGAAAWYVFTPYTPTSQAQQALVSGTDKIAVQDTEEWISFSNAKPKGNSIIFYPGARVKPEAYSLFAHDLAKSGHTVYIMKMPFNFAFFKTDAAQAVIDRYPDEKFVIGGHSLGGVFAARYAAAHLDHIAGVFFLASYPEQKGNLQKTDIPVLSITASKDGLLKKDTYEAARAFLPQQTVYYSIEGGNHAQFGSYGEQKDDLPAQIDADEQRKQTVNTILGWMKEIPATQKSATKK</sequence>
<gene>
    <name evidence="3" type="ORF">ACFSGI_04560</name>
</gene>
<keyword evidence="3" id="KW-0378">Hydrolase</keyword>
<dbReference type="SUPFAM" id="SSF53474">
    <property type="entry name" value="alpha/beta-Hydrolases"/>
    <property type="match status" value="1"/>
</dbReference>
<comment type="caution">
    <text evidence="3">The sequence shown here is derived from an EMBL/GenBank/DDBJ whole genome shotgun (WGS) entry which is preliminary data.</text>
</comment>
<evidence type="ECO:0000256" key="1">
    <source>
        <dbReference type="SAM" id="Phobius"/>
    </source>
</evidence>
<reference evidence="4" key="1">
    <citation type="journal article" date="2019" name="Int. J. Syst. Evol. Microbiol.">
        <title>The Global Catalogue of Microorganisms (GCM) 10K type strain sequencing project: providing services to taxonomists for standard genome sequencing and annotation.</title>
        <authorList>
            <consortium name="The Broad Institute Genomics Platform"/>
            <consortium name="The Broad Institute Genome Sequencing Center for Infectious Disease"/>
            <person name="Wu L."/>
            <person name="Ma J."/>
        </authorList>
    </citation>
    <scope>NUCLEOTIDE SEQUENCE [LARGE SCALE GENOMIC DNA]</scope>
    <source>
        <strain evidence="4">CGMCC 1.15067</strain>
    </source>
</reference>
<dbReference type="EMBL" id="JBHUGF010000010">
    <property type="protein sequence ID" value="MFD1989217.1"/>
    <property type="molecule type" value="Genomic_DNA"/>
</dbReference>
<keyword evidence="1" id="KW-0472">Membrane</keyword>
<accession>A0ABW4USP6</accession>
<evidence type="ECO:0000313" key="4">
    <source>
        <dbReference type="Proteomes" id="UP001597403"/>
    </source>
</evidence>
<keyword evidence="1" id="KW-0812">Transmembrane</keyword>
<feature type="transmembrane region" description="Helical" evidence="1">
    <location>
        <begin position="27"/>
        <end position="47"/>
    </location>
</feature>
<dbReference type="Pfam" id="PF12695">
    <property type="entry name" value="Abhydrolase_5"/>
    <property type="match status" value="1"/>
</dbReference>